<evidence type="ECO:0000259" key="5">
    <source>
        <dbReference type="Pfam" id="PF04198"/>
    </source>
</evidence>
<evidence type="ECO:0000256" key="4">
    <source>
        <dbReference type="ARBA" id="ARBA00023163"/>
    </source>
</evidence>
<dbReference type="Gene3D" id="1.10.10.10">
    <property type="entry name" value="Winged helix-like DNA-binding domain superfamily/Winged helix DNA-binding domain"/>
    <property type="match status" value="1"/>
</dbReference>
<dbReference type="Pfam" id="PF04198">
    <property type="entry name" value="Sugar-bind"/>
    <property type="match status" value="1"/>
</dbReference>
<dbReference type="AlphaFoldDB" id="A0A017HP74"/>
<comment type="similarity">
    <text evidence="1">Belongs to the SorC transcriptional regulatory family.</text>
</comment>
<dbReference type="PANTHER" id="PTHR34294:SF1">
    <property type="entry name" value="TRANSCRIPTIONAL REGULATOR LSRR"/>
    <property type="match status" value="1"/>
</dbReference>
<comment type="caution">
    <text evidence="7">The sequence shown here is derived from an EMBL/GenBank/DDBJ whole genome shotgun (WGS) entry which is preliminary data.</text>
</comment>
<dbReference type="Pfam" id="PF04545">
    <property type="entry name" value="Sigma70_r4"/>
    <property type="match status" value="1"/>
</dbReference>
<dbReference type="InterPro" id="IPR037171">
    <property type="entry name" value="NagB/RpiA_transferase-like"/>
</dbReference>
<evidence type="ECO:0000313" key="7">
    <source>
        <dbReference type="EMBL" id="EYD75539.1"/>
    </source>
</evidence>
<sequence length="393" mass="42263">MVPPILLEWPDTAKGLRAVMSPVRRGFVVLDTGTSSTSLLQMSSYMTFVICGVAGIMPRRAGTGGESEDMDVVSERQLMSRAAWLYYLGGLTQEEVSARLGVTRARVNKLLQQARAEGVVSVTIDHRELGLLPTEEALARAFKLDLCICTPPLGLPEGGTEGALAEFPRRAVGAAAARFLRERLAERPDLVIGTGWGRTLEQMTLHVAGLSAPLARFVSLMGSLTANSAFNPFEVVQALARSTGGQGWFLPVPFIADSPADKEILMSQRTVAEALRLARGADLALVSVGELTERSLLRRSEMISSRELEELRRSGAVGDTNGIFFNAEGHPVSHGLNVRTLAVGFDDLRRSFTVLLAAGAEKEEATLALLRSGLAKGLIVDGDTAIRLVRRVT</sequence>
<dbReference type="InterPro" id="IPR036388">
    <property type="entry name" value="WH-like_DNA-bd_sf"/>
</dbReference>
<keyword evidence="2" id="KW-0805">Transcription regulation</keyword>
<dbReference type="EMBL" id="AOSK01000075">
    <property type="protein sequence ID" value="EYD75539.1"/>
    <property type="molecule type" value="Genomic_DNA"/>
</dbReference>
<gene>
    <name evidence="7" type="ORF">Rumeso_02885</name>
</gene>
<feature type="domain" description="Sugar-binding" evidence="5">
    <location>
        <begin position="131"/>
        <end position="389"/>
    </location>
</feature>
<evidence type="ECO:0000256" key="2">
    <source>
        <dbReference type="ARBA" id="ARBA00023015"/>
    </source>
</evidence>
<protein>
    <submittedName>
        <fullName evidence="7">Uncharacterized protein</fullName>
    </submittedName>
</protein>
<dbReference type="HOGENOM" id="CLU_054506_0_0_5"/>
<dbReference type="GO" id="GO:0006352">
    <property type="term" value="P:DNA-templated transcription initiation"/>
    <property type="evidence" value="ECO:0007669"/>
    <property type="project" value="InterPro"/>
</dbReference>
<feature type="domain" description="RNA polymerase sigma-70 region 4" evidence="6">
    <location>
        <begin position="85"/>
        <end position="115"/>
    </location>
</feature>
<dbReference type="PANTHER" id="PTHR34294">
    <property type="entry name" value="TRANSCRIPTIONAL REGULATOR-RELATED"/>
    <property type="match status" value="1"/>
</dbReference>
<proteinExistence type="inferred from homology"/>
<evidence type="ECO:0000259" key="6">
    <source>
        <dbReference type="Pfam" id="PF04545"/>
    </source>
</evidence>
<reference evidence="7 8" key="1">
    <citation type="submission" date="2013-02" db="EMBL/GenBank/DDBJ databases">
        <authorList>
            <person name="Fiebig A."/>
            <person name="Goeker M."/>
            <person name="Klenk H.-P.P."/>
        </authorList>
    </citation>
    <scope>NUCLEOTIDE SEQUENCE [LARGE SCALE GENOMIC DNA]</scope>
    <source>
        <strain evidence="7 8">DSM 19309</strain>
    </source>
</reference>
<dbReference type="InterPro" id="IPR007324">
    <property type="entry name" value="Sugar-bd_dom_put"/>
</dbReference>
<organism evidence="7 8">
    <name type="scientific">Rubellimicrobium mesophilum DSM 19309</name>
    <dbReference type="NCBI Taxonomy" id="442562"/>
    <lineage>
        <taxon>Bacteria</taxon>
        <taxon>Pseudomonadati</taxon>
        <taxon>Pseudomonadota</taxon>
        <taxon>Alphaproteobacteria</taxon>
        <taxon>Rhodobacterales</taxon>
        <taxon>Roseobacteraceae</taxon>
        <taxon>Rubellimicrobium</taxon>
    </lineage>
</organism>
<evidence type="ECO:0000256" key="1">
    <source>
        <dbReference type="ARBA" id="ARBA00010466"/>
    </source>
</evidence>
<dbReference type="GO" id="GO:0003677">
    <property type="term" value="F:DNA binding"/>
    <property type="evidence" value="ECO:0007669"/>
    <property type="project" value="UniProtKB-KW"/>
</dbReference>
<dbReference type="GO" id="GO:0003700">
    <property type="term" value="F:DNA-binding transcription factor activity"/>
    <property type="evidence" value="ECO:0007669"/>
    <property type="project" value="InterPro"/>
</dbReference>
<dbReference type="STRING" id="442562.Rumeso_02885"/>
<dbReference type="InterPro" id="IPR007630">
    <property type="entry name" value="RNA_pol_sigma70_r4"/>
</dbReference>
<dbReference type="Gene3D" id="3.40.50.1360">
    <property type="match status" value="1"/>
</dbReference>
<dbReference type="InterPro" id="IPR051054">
    <property type="entry name" value="SorC_transcr_regulators"/>
</dbReference>
<keyword evidence="8" id="KW-1185">Reference proteome</keyword>
<name>A0A017HP74_9RHOB</name>
<dbReference type="SUPFAM" id="SSF100950">
    <property type="entry name" value="NagB/RpiA/CoA transferase-like"/>
    <property type="match status" value="1"/>
</dbReference>
<dbReference type="PATRIC" id="fig|442562.3.peg.2839"/>
<evidence type="ECO:0000313" key="8">
    <source>
        <dbReference type="Proteomes" id="UP000019666"/>
    </source>
</evidence>
<keyword evidence="4" id="KW-0804">Transcription</keyword>
<dbReference type="GO" id="GO:0030246">
    <property type="term" value="F:carbohydrate binding"/>
    <property type="evidence" value="ECO:0007669"/>
    <property type="project" value="InterPro"/>
</dbReference>
<dbReference type="Proteomes" id="UP000019666">
    <property type="component" value="Unassembled WGS sequence"/>
</dbReference>
<accession>A0A017HP74</accession>
<evidence type="ECO:0000256" key="3">
    <source>
        <dbReference type="ARBA" id="ARBA00023125"/>
    </source>
</evidence>
<keyword evidence="3" id="KW-0238">DNA-binding</keyword>